<protein>
    <submittedName>
        <fullName evidence="1">Uncharacterized protein</fullName>
    </submittedName>
</protein>
<accession>A0ABN7PMZ8</accession>
<reference evidence="1" key="1">
    <citation type="submission" date="2021-03" db="EMBL/GenBank/DDBJ databases">
        <authorList>
            <person name="Tran Van P."/>
        </authorList>
    </citation>
    <scope>NUCLEOTIDE SEQUENCE</scope>
</reference>
<evidence type="ECO:0000313" key="1">
    <source>
        <dbReference type="EMBL" id="CAG2069218.1"/>
    </source>
</evidence>
<name>A0ABN7PMZ8_TIMPD</name>
<proteinExistence type="predicted"/>
<evidence type="ECO:0000313" key="2">
    <source>
        <dbReference type="Proteomes" id="UP001153148"/>
    </source>
</evidence>
<keyword evidence="2" id="KW-1185">Reference proteome</keyword>
<comment type="caution">
    <text evidence="1">The sequence shown here is derived from an EMBL/GenBank/DDBJ whole genome shotgun (WGS) entry which is preliminary data.</text>
</comment>
<dbReference type="Proteomes" id="UP001153148">
    <property type="component" value="Unassembled WGS sequence"/>
</dbReference>
<feature type="non-terminal residue" evidence="1">
    <location>
        <position position="1"/>
    </location>
</feature>
<gene>
    <name evidence="1" type="ORF">TPAB3V08_LOCUS16161</name>
</gene>
<organism evidence="1 2">
    <name type="scientific">Timema podura</name>
    <name type="common">Walking stick</name>
    <dbReference type="NCBI Taxonomy" id="61482"/>
    <lineage>
        <taxon>Eukaryota</taxon>
        <taxon>Metazoa</taxon>
        <taxon>Ecdysozoa</taxon>
        <taxon>Arthropoda</taxon>
        <taxon>Hexapoda</taxon>
        <taxon>Insecta</taxon>
        <taxon>Pterygota</taxon>
        <taxon>Neoptera</taxon>
        <taxon>Polyneoptera</taxon>
        <taxon>Phasmatodea</taxon>
        <taxon>Timematodea</taxon>
        <taxon>Timematoidea</taxon>
        <taxon>Timematidae</taxon>
        <taxon>Timema</taxon>
    </lineage>
</organism>
<dbReference type="EMBL" id="CAJPIN010122544">
    <property type="protein sequence ID" value="CAG2069218.1"/>
    <property type="molecule type" value="Genomic_DNA"/>
</dbReference>
<sequence>EFETKWQAFESLVVGNEEKSRHIDLVVRSKSQIIEVKQTIQDLLNEVEGHKSLHEEVLFLSGTVLTYLTVFSEPFRPATQGQTGPSH</sequence>